<dbReference type="Pfam" id="PF13456">
    <property type="entry name" value="RVT_3"/>
    <property type="match status" value="1"/>
</dbReference>
<dbReference type="PANTHER" id="PTHR47723:SF24">
    <property type="entry name" value="RNASE H TYPE-1 DOMAIN-CONTAINING PROTEIN"/>
    <property type="match status" value="1"/>
</dbReference>
<dbReference type="EMBL" id="JABFAD010263031">
    <property type="protein sequence ID" value="MBA0818343.1"/>
    <property type="molecule type" value="Genomic_DNA"/>
</dbReference>
<dbReference type="InterPro" id="IPR002156">
    <property type="entry name" value="RNaseH_domain"/>
</dbReference>
<gene>
    <name evidence="2" type="ORF">Gohar_025504</name>
</gene>
<reference evidence="2 3" key="1">
    <citation type="journal article" date="2019" name="Genome Biol. Evol.">
        <title>Insights into the evolution of the New World diploid cottons (Gossypium, subgenus Houzingenia) based on genome sequencing.</title>
        <authorList>
            <person name="Grover C.E."/>
            <person name="Arick M.A. 2nd"/>
            <person name="Thrash A."/>
            <person name="Conover J.L."/>
            <person name="Sanders W.S."/>
            <person name="Peterson D.G."/>
            <person name="Frelichowski J.E."/>
            <person name="Scheffler J.A."/>
            <person name="Scheffler B.E."/>
            <person name="Wendel J.F."/>
        </authorList>
    </citation>
    <scope>NUCLEOTIDE SEQUENCE [LARGE SCALE GENOMIC DNA]</scope>
    <source>
        <strain evidence="2">0</strain>
        <tissue evidence="2">Leaf</tissue>
    </source>
</reference>
<dbReference type="PANTHER" id="PTHR47723">
    <property type="entry name" value="OS05G0353850 PROTEIN"/>
    <property type="match status" value="1"/>
</dbReference>
<accession>A0A7J9I928</accession>
<proteinExistence type="predicted"/>
<dbReference type="GO" id="GO:0003676">
    <property type="term" value="F:nucleic acid binding"/>
    <property type="evidence" value="ECO:0007669"/>
    <property type="project" value="InterPro"/>
</dbReference>
<dbReference type="Gene3D" id="3.30.420.10">
    <property type="entry name" value="Ribonuclease H-like superfamily/Ribonuclease H"/>
    <property type="match status" value="1"/>
</dbReference>
<evidence type="ECO:0000313" key="3">
    <source>
        <dbReference type="Proteomes" id="UP000593560"/>
    </source>
</evidence>
<dbReference type="SUPFAM" id="SSF53098">
    <property type="entry name" value="Ribonuclease H-like"/>
    <property type="match status" value="1"/>
</dbReference>
<evidence type="ECO:0000313" key="2">
    <source>
        <dbReference type="EMBL" id="MBA0818343.1"/>
    </source>
</evidence>
<protein>
    <recommendedName>
        <fullName evidence="1">RNase H type-1 domain-containing protein</fullName>
    </recommendedName>
</protein>
<organism evidence="2 3">
    <name type="scientific">Gossypium harknessii</name>
    <dbReference type="NCBI Taxonomy" id="34285"/>
    <lineage>
        <taxon>Eukaryota</taxon>
        <taxon>Viridiplantae</taxon>
        <taxon>Streptophyta</taxon>
        <taxon>Embryophyta</taxon>
        <taxon>Tracheophyta</taxon>
        <taxon>Spermatophyta</taxon>
        <taxon>Magnoliopsida</taxon>
        <taxon>eudicotyledons</taxon>
        <taxon>Gunneridae</taxon>
        <taxon>Pentapetalae</taxon>
        <taxon>rosids</taxon>
        <taxon>malvids</taxon>
        <taxon>Malvales</taxon>
        <taxon>Malvaceae</taxon>
        <taxon>Malvoideae</taxon>
        <taxon>Gossypium</taxon>
    </lineage>
</organism>
<keyword evidence="3" id="KW-1185">Reference proteome</keyword>
<feature type="non-terminal residue" evidence="2">
    <location>
        <position position="1"/>
    </location>
</feature>
<dbReference type="InterPro" id="IPR036397">
    <property type="entry name" value="RNaseH_sf"/>
</dbReference>
<dbReference type="CDD" id="cd06222">
    <property type="entry name" value="RNase_H_like"/>
    <property type="match status" value="1"/>
</dbReference>
<dbReference type="GO" id="GO:0004523">
    <property type="term" value="F:RNA-DNA hybrid ribonuclease activity"/>
    <property type="evidence" value="ECO:0007669"/>
    <property type="project" value="InterPro"/>
</dbReference>
<feature type="domain" description="RNase H type-1" evidence="1">
    <location>
        <begin position="119"/>
        <end position="197"/>
    </location>
</feature>
<name>A0A7J9I928_9ROSI</name>
<dbReference type="InterPro" id="IPR053151">
    <property type="entry name" value="RNase_H-like"/>
</dbReference>
<comment type="caution">
    <text evidence="2">The sequence shown here is derived from an EMBL/GenBank/DDBJ whole genome shotgun (WGS) entry which is preliminary data.</text>
</comment>
<dbReference type="OrthoDB" id="998186at2759"/>
<dbReference type="Proteomes" id="UP000593560">
    <property type="component" value="Unassembled WGS sequence"/>
</dbReference>
<sequence length="224" mass="25568">NDVWVSELGALKFHFNGNGCLDESIHVCVVVNANGSWNFDWLLTILRRGVVDSIRACNLPLRELRVNQLSWKWMVVGKFSMLKSTIHAVRDCEFAHSVWNTFLPIHYWNRPDLGWVKLNVDGSVSIVISKAAIGGIVRDSNWKWLTGFAMVTGMTKVFQVEARAVVEGLKLAWMKCYKHVEINCDNALLIDTICNGFGSISNIRDVTPLTRIRHRIKVTRHYRT</sequence>
<evidence type="ECO:0000259" key="1">
    <source>
        <dbReference type="Pfam" id="PF13456"/>
    </source>
</evidence>
<dbReference type="AlphaFoldDB" id="A0A7J9I928"/>
<dbReference type="InterPro" id="IPR012337">
    <property type="entry name" value="RNaseH-like_sf"/>
</dbReference>
<dbReference type="InterPro" id="IPR044730">
    <property type="entry name" value="RNase_H-like_dom_plant"/>
</dbReference>